<evidence type="ECO:0000256" key="1">
    <source>
        <dbReference type="SAM" id="MobiDB-lite"/>
    </source>
</evidence>
<name>A0AAD6YJY6_9AGAR</name>
<dbReference type="AlphaFoldDB" id="A0AAD6YJY6"/>
<protein>
    <submittedName>
        <fullName evidence="2">Uncharacterized protein</fullName>
    </submittedName>
</protein>
<evidence type="ECO:0000313" key="3">
    <source>
        <dbReference type="Proteomes" id="UP001219525"/>
    </source>
</evidence>
<feature type="region of interest" description="Disordered" evidence="1">
    <location>
        <begin position="258"/>
        <end position="299"/>
    </location>
</feature>
<accession>A0AAD6YJY6</accession>
<evidence type="ECO:0000313" key="2">
    <source>
        <dbReference type="EMBL" id="KAJ7220496.1"/>
    </source>
</evidence>
<keyword evidence="3" id="KW-1185">Reference proteome</keyword>
<reference evidence="2" key="1">
    <citation type="submission" date="2023-03" db="EMBL/GenBank/DDBJ databases">
        <title>Massive genome expansion in bonnet fungi (Mycena s.s.) driven by repeated elements and novel gene families across ecological guilds.</title>
        <authorList>
            <consortium name="Lawrence Berkeley National Laboratory"/>
            <person name="Harder C.B."/>
            <person name="Miyauchi S."/>
            <person name="Viragh M."/>
            <person name="Kuo A."/>
            <person name="Thoen E."/>
            <person name="Andreopoulos B."/>
            <person name="Lu D."/>
            <person name="Skrede I."/>
            <person name="Drula E."/>
            <person name="Henrissat B."/>
            <person name="Morin E."/>
            <person name="Kohler A."/>
            <person name="Barry K."/>
            <person name="LaButti K."/>
            <person name="Morin E."/>
            <person name="Salamov A."/>
            <person name="Lipzen A."/>
            <person name="Mereny Z."/>
            <person name="Hegedus B."/>
            <person name="Baldrian P."/>
            <person name="Stursova M."/>
            <person name="Weitz H."/>
            <person name="Taylor A."/>
            <person name="Grigoriev I.V."/>
            <person name="Nagy L.G."/>
            <person name="Martin F."/>
            <person name="Kauserud H."/>
        </authorList>
    </citation>
    <scope>NUCLEOTIDE SEQUENCE</scope>
    <source>
        <strain evidence="2">9144</strain>
    </source>
</reference>
<dbReference type="Proteomes" id="UP001219525">
    <property type="component" value="Unassembled WGS sequence"/>
</dbReference>
<organism evidence="2 3">
    <name type="scientific">Mycena pura</name>
    <dbReference type="NCBI Taxonomy" id="153505"/>
    <lineage>
        <taxon>Eukaryota</taxon>
        <taxon>Fungi</taxon>
        <taxon>Dikarya</taxon>
        <taxon>Basidiomycota</taxon>
        <taxon>Agaricomycotina</taxon>
        <taxon>Agaricomycetes</taxon>
        <taxon>Agaricomycetidae</taxon>
        <taxon>Agaricales</taxon>
        <taxon>Marasmiineae</taxon>
        <taxon>Mycenaceae</taxon>
        <taxon>Mycena</taxon>
    </lineage>
</organism>
<feature type="compositionally biased region" description="Acidic residues" evidence="1">
    <location>
        <begin position="282"/>
        <end position="299"/>
    </location>
</feature>
<proteinExistence type="predicted"/>
<sequence length="299" mass="33216">MSIFSFSSSSRPYYAFPEDSKPALDGHPSHHQGEAAHCIPASVKADDVVDLAGQYNIVSEKGPDNHAALGVSNPLRNGMWLCANCHKSLGRDISIVLCPPLTILRVILDEWDRLQTLQDFCKMKYKHFPRLRSVYHLLQVGRLAPPPLYSSTGRVVNIGREQFCLHDTPDPDGALRQYRFDSEPTVPHLWRFPCLKPENVMAVLLHLTGDLSKDSLLSDPPPSALTYDDQMRTLLFRIKGRILQTRAAKYINSTALIPGEDRHGDLSETGGTEMGGGSRFEMEEDTEEDTDTDGAGDGE</sequence>
<comment type="caution">
    <text evidence="2">The sequence shown here is derived from an EMBL/GenBank/DDBJ whole genome shotgun (WGS) entry which is preliminary data.</text>
</comment>
<gene>
    <name evidence="2" type="ORF">GGX14DRAFT_559289</name>
</gene>
<dbReference type="EMBL" id="JARJCW010000009">
    <property type="protein sequence ID" value="KAJ7220496.1"/>
    <property type="molecule type" value="Genomic_DNA"/>
</dbReference>